<name>A0A939LQS0_9CELL</name>
<evidence type="ECO:0008006" key="3">
    <source>
        <dbReference type="Google" id="ProtNLM"/>
    </source>
</evidence>
<gene>
    <name evidence="1" type="ORF">J4G33_03700</name>
</gene>
<evidence type="ECO:0000313" key="2">
    <source>
        <dbReference type="Proteomes" id="UP000664209"/>
    </source>
</evidence>
<proteinExistence type="predicted"/>
<dbReference type="AlphaFoldDB" id="A0A939LQS0"/>
<keyword evidence="2" id="KW-1185">Reference proteome</keyword>
<dbReference type="Proteomes" id="UP000664209">
    <property type="component" value="Unassembled WGS sequence"/>
</dbReference>
<dbReference type="EMBL" id="JAGEMK010000001">
    <property type="protein sequence ID" value="MBO1750900.1"/>
    <property type="molecule type" value="Genomic_DNA"/>
</dbReference>
<comment type="caution">
    <text evidence="1">The sequence shown here is derived from an EMBL/GenBank/DDBJ whole genome shotgun (WGS) entry which is preliminary data.</text>
</comment>
<sequence>MRWESLFADMEAQLAAADAQDRADEVAELTRAERATVSLADRLRGSRGEELTVTLRSGLLLTGRVEDVGPAWVHLLASGREHLVPMGAVVGLSGLGGAAASQDGVLRRLGLGHAVRAVARDRSLVRVRTVAGEHLGRVDVVGADHLDVALAYEDSGRPTGRSQVLAFGGLDLISSL</sequence>
<protein>
    <recommendedName>
        <fullName evidence="3">Fis family transcriptional regulator</fullName>
    </recommendedName>
</protein>
<organism evidence="1 2">
    <name type="scientific">Actinotalea soli</name>
    <dbReference type="NCBI Taxonomy" id="2819234"/>
    <lineage>
        <taxon>Bacteria</taxon>
        <taxon>Bacillati</taxon>
        <taxon>Actinomycetota</taxon>
        <taxon>Actinomycetes</taxon>
        <taxon>Micrococcales</taxon>
        <taxon>Cellulomonadaceae</taxon>
        <taxon>Actinotalea</taxon>
    </lineage>
</organism>
<accession>A0A939LQS0</accession>
<dbReference type="RefSeq" id="WP_208054510.1">
    <property type="nucleotide sequence ID" value="NZ_JAGEMK010000001.1"/>
</dbReference>
<evidence type="ECO:0000313" key="1">
    <source>
        <dbReference type="EMBL" id="MBO1750900.1"/>
    </source>
</evidence>
<reference evidence="1" key="1">
    <citation type="submission" date="2021-03" db="EMBL/GenBank/DDBJ databases">
        <title>Actinotalea soli sp. nov., isolated from soil.</title>
        <authorList>
            <person name="Ping W."/>
            <person name="Zhang J."/>
        </authorList>
    </citation>
    <scope>NUCLEOTIDE SEQUENCE</scope>
    <source>
        <strain evidence="1">BY-33</strain>
    </source>
</reference>